<sequence length="194" mass="22044">MSQEPPSSPTLPAELWLQVLENITDLDELWTVIRHVSPTFKSYVERMFISTHLPNTSGSISLPFRDPATGTPRYPRYPDCRPEVLLAFTSLSADQSHMVLATSTTAQNGATMEALNAKGVLTRERLDEAALWIWIGCNRGRGVSIEVPRRMAWDEAKKVWMWEVRWRSLVSTYFDMRKNRGRTKVANARACTSS</sequence>
<dbReference type="EMBL" id="JAADJZ010000001">
    <property type="protein sequence ID" value="KAF2877891.1"/>
    <property type="molecule type" value="Genomic_DNA"/>
</dbReference>
<organism evidence="1 2">
    <name type="scientific">Massariosphaeria phaeospora</name>
    <dbReference type="NCBI Taxonomy" id="100035"/>
    <lineage>
        <taxon>Eukaryota</taxon>
        <taxon>Fungi</taxon>
        <taxon>Dikarya</taxon>
        <taxon>Ascomycota</taxon>
        <taxon>Pezizomycotina</taxon>
        <taxon>Dothideomycetes</taxon>
        <taxon>Pleosporomycetidae</taxon>
        <taxon>Pleosporales</taxon>
        <taxon>Pleosporales incertae sedis</taxon>
        <taxon>Massariosphaeria</taxon>
    </lineage>
</organism>
<comment type="caution">
    <text evidence="1">The sequence shown here is derived from an EMBL/GenBank/DDBJ whole genome shotgun (WGS) entry which is preliminary data.</text>
</comment>
<dbReference type="AlphaFoldDB" id="A0A7C8IIC3"/>
<proteinExistence type="predicted"/>
<dbReference type="Proteomes" id="UP000481861">
    <property type="component" value="Unassembled WGS sequence"/>
</dbReference>
<evidence type="ECO:0000313" key="2">
    <source>
        <dbReference type="Proteomes" id="UP000481861"/>
    </source>
</evidence>
<reference evidence="1 2" key="1">
    <citation type="submission" date="2020-01" db="EMBL/GenBank/DDBJ databases">
        <authorList>
            <consortium name="DOE Joint Genome Institute"/>
            <person name="Haridas S."/>
            <person name="Albert R."/>
            <person name="Binder M."/>
            <person name="Bloem J."/>
            <person name="Labutti K."/>
            <person name="Salamov A."/>
            <person name="Andreopoulos B."/>
            <person name="Baker S.E."/>
            <person name="Barry K."/>
            <person name="Bills G."/>
            <person name="Bluhm B.H."/>
            <person name="Cannon C."/>
            <person name="Castanera R."/>
            <person name="Culley D.E."/>
            <person name="Daum C."/>
            <person name="Ezra D."/>
            <person name="Gonzalez J.B."/>
            <person name="Henrissat B."/>
            <person name="Kuo A."/>
            <person name="Liang C."/>
            <person name="Lipzen A."/>
            <person name="Lutzoni F."/>
            <person name="Magnuson J."/>
            <person name="Mondo S."/>
            <person name="Nolan M."/>
            <person name="Ohm R."/>
            <person name="Pangilinan J."/>
            <person name="Park H.-J.H."/>
            <person name="Ramirez L."/>
            <person name="Alfaro M."/>
            <person name="Sun H."/>
            <person name="Tritt A."/>
            <person name="Yoshinaga Y."/>
            <person name="Zwiers L.-H.L."/>
            <person name="Turgeon B.G."/>
            <person name="Goodwin S.B."/>
            <person name="Spatafora J.W."/>
            <person name="Crous P.W."/>
            <person name="Grigoriev I.V."/>
        </authorList>
    </citation>
    <scope>NUCLEOTIDE SEQUENCE [LARGE SCALE GENOMIC DNA]</scope>
    <source>
        <strain evidence="1 2">CBS 611.86</strain>
    </source>
</reference>
<evidence type="ECO:0008006" key="3">
    <source>
        <dbReference type="Google" id="ProtNLM"/>
    </source>
</evidence>
<protein>
    <recommendedName>
        <fullName evidence="3">F-box domain-containing protein</fullName>
    </recommendedName>
</protein>
<accession>A0A7C8IIC3</accession>
<gene>
    <name evidence="1" type="ORF">BDV95DRAFT_480473</name>
</gene>
<keyword evidence="2" id="KW-1185">Reference proteome</keyword>
<name>A0A7C8IIC3_9PLEO</name>
<dbReference type="OrthoDB" id="2997776at2759"/>
<evidence type="ECO:0000313" key="1">
    <source>
        <dbReference type="EMBL" id="KAF2877891.1"/>
    </source>
</evidence>